<dbReference type="AlphaFoldDB" id="A0A2P6RUS1"/>
<evidence type="ECO:0000313" key="2">
    <source>
        <dbReference type="Proteomes" id="UP000238479"/>
    </source>
</evidence>
<comment type="caution">
    <text evidence="1">The sequence shown here is derived from an EMBL/GenBank/DDBJ whole genome shotgun (WGS) entry which is preliminary data.</text>
</comment>
<gene>
    <name evidence="1" type="ORF">RchiOBHm_Chr2g0130261</name>
</gene>
<dbReference type="Gramene" id="PRQ50174">
    <property type="protein sequence ID" value="PRQ50174"/>
    <property type="gene ID" value="RchiOBHm_Chr2g0130261"/>
</dbReference>
<protein>
    <submittedName>
        <fullName evidence="1">Uncharacterized protein</fullName>
    </submittedName>
</protein>
<reference evidence="1 2" key="1">
    <citation type="journal article" date="2018" name="Nat. Genet.">
        <title>The Rosa genome provides new insights in the design of modern roses.</title>
        <authorList>
            <person name="Bendahmane M."/>
        </authorList>
    </citation>
    <scope>NUCLEOTIDE SEQUENCE [LARGE SCALE GENOMIC DNA]</scope>
    <source>
        <strain evidence="2">cv. Old Blush</strain>
    </source>
</reference>
<accession>A0A2P6RUS1</accession>
<keyword evidence="2" id="KW-1185">Reference proteome</keyword>
<sequence>MRRKKWRRRGWDFGEVGFCEEEEKMKLRVVWWCGCVEEEKGYPSSREEENGIIHVYMCGVSVAIKGGRERGC</sequence>
<evidence type="ECO:0000313" key="1">
    <source>
        <dbReference type="EMBL" id="PRQ50174.1"/>
    </source>
</evidence>
<dbReference type="EMBL" id="PDCK01000040">
    <property type="protein sequence ID" value="PRQ50174.1"/>
    <property type="molecule type" value="Genomic_DNA"/>
</dbReference>
<name>A0A2P6RUS1_ROSCH</name>
<proteinExistence type="predicted"/>
<organism evidence="1 2">
    <name type="scientific">Rosa chinensis</name>
    <name type="common">China rose</name>
    <dbReference type="NCBI Taxonomy" id="74649"/>
    <lineage>
        <taxon>Eukaryota</taxon>
        <taxon>Viridiplantae</taxon>
        <taxon>Streptophyta</taxon>
        <taxon>Embryophyta</taxon>
        <taxon>Tracheophyta</taxon>
        <taxon>Spermatophyta</taxon>
        <taxon>Magnoliopsida</taxon>
        <taxon>eudicotyledons</taxon>
        <taxon>Gunneridae</taxon>
        <taxon>Pentapetalae</taxon>
        <taxon>rosids</taxon>
        <taxon>fabids</taxon>
        <taxon>Rosales</taxon>
        <taxon>Rosaceae</taxon>
        <taxon>Rosoideae</taxon>
        <taxon>Rosoideae incertae sedis</taxon>
        <taxon>Rosa</taxon>
    </lineage>
</organism>
<dbReference type="Proteomes" id="UP000238479">
    <property type="component" value="Chromosome 2"/>
</dbReference>